<evidence type="ECO:0000256" key="2">
    <source>
        <dbReference type="SAM" id="MobiDB-lite"/>
    </source>
</evidence>
<dbReference type="GO" id="GO:0005506">
    <property type="term" value="F:iron ion binding"/>
    <property type="evidence" value="ECO:0007669"/>
    <property type="project" value="InterPro"/>
</dbReference>
<feature type="compositionally biased region" description="Pro residues" evidence="2">
    <location>
        <begin position="485"/>
        <end position="495"/>
    </location>
</feature>
<dbReference type="PANTHER" id="PTHR46696:SF1">
    <property type="entry name" value="CYTOCHROME P450 YJIB-RELATED"/>
    <property type="match status" value="1"/>
</dbReference>
<sequence>MIAVRATLPSRHGTGLPCPFRTPAYPGGTVTTPHSESLGTRPAAVPPQGCPAHDLGQAGVRRVYGREAEGSPYELYERLRRENGPVARVLLPGDVPAWLVLGHRENLEVMRTPSLFTADSRNWNAFRDGRIAADSPLLPVTAWQPLLVFVDGEEHARLRGAITDALGRFNRHGIRRHVVRYTNQLIDSFVARGEADLVTEFADRLPILVMARLCGIPEEHGIPLGDAVRDMVSGSATALQSNEYVMSVMRETVANRRSSPDQDLIGWLLAHEAELSDDEVAEHLRHALTVSHVTTSNLVANTLRMVLTAPRFRGNLSGGQMTLPDALDQVLWDQPPLAVVPTRWALGDTVLGGQEIRAGDMVMLGIAAGNVDPEIRPDLKTSMYGNRSHLSFGSGPHECPGIDIGRAIADTGIDALLARLPEVTLAVSDAELTTTTTWMSSRLDALPVTFPKDRPKDEAPVLPPLDISTPPAAQPLPAAAAPDTDPTPHPAPAPRRPWWRRLLGR</sequence>
<dbReference type="Proteomes" id="UP000005940">
    <property type="component" value="Chromosome"/>
</dbReference>
<accession>I2MT58</accession>
<dbReference type="InterPro" id="IPR036396">
    <property type="entry name" value="Cyt_P450_sf"/>
</dbReference>
<dbReference type="InterPro" id="IPR017972">
    <property type="entry name" value="Cyt_P450_CS"/>
</dbReference>
<organism evidence="3 4">
    <name type="scientific">Streptomyces tsukubensis (strain DSM 42081 / NBRC 108919 / NRRL 18488 / 9993)</name>
    <dbReference type="NCBI Taxonomy" id="1114943"/>
    <lineage>
        <taxon>Bacteria</taxon>
        <taxon>Bacillati</taxon>
        <taxon>Actinomycetota</taxon>
        <taxon>Actinomycetes</taxon>
        <taxon>Kitasatosporales</taxon>
        <taxon>Streptomycetaceae</taxon>
        <taxon>Streptomyces</taxon>
    </lineage>
</organism>
<dbReference type="CDD" id="cd20623">
    <property type="entry name" value="CYP_unk"/>
    <property type="match status" value="1"/>
</dbReference>
<dbReference type="PANTHER" id="PTHR46696">
    <property type="entry name" value="P450, PUTATIVE (EUROFUNG)-RELATED"/>
    <property type="match status" value="1"/>
</dbReference>
<protein>
    <submittedName>
        <fullName evidence="3">Cytochrome P450</fullName>
    </submittedName>
</protein>
<dbReference type="Gene3D" id="1.10.630.10">
    <property type="entry name" value="Cytochrome P450"/>
    <property type="match status" value="1"/>
</dbReference>
<dbReference type="InterPro" id="IPR002397">
    <property type="entry name" value="Cyt_P450_B"/>
</dbReference>
<dbReference type="GO" id="GO:0016705">
    <property type="term" value="F:oxidoreductase activity, acting on paired donors, with incorporation or reduction of molecular oxygen"/>
    <property type="evidence" value="ECO:0007669"/>
    <property type="project" value="InterPro"/>
</dbReference>
<dbReference type="GO" id="GO:0020037">
    <property type="term" value="F:heme binding"/>
    <property type="evidence" value="ECO:0007669"/>
    <property type="project" value="InterPro"/>
</dbReference>
<dbReference type="EMBL" id="CP029159">
    <property type="protein sequence ID" value="QKM71254.1"/>
    <property type="molecule type" value="Genomic_DNA"/>
</dbReference>
<reference evidence="3 4" key="1">
    <citation type="journal article" date="2012" name="J. Bacteriol.">
        <title>Draft genome of Streptomyces tsukubaensis NRRL 18488, the producer of the clinically important immunosuppressant tacrolimus (FK506).</title>
        <authorList>
            <person name="Barreiro C."/>
            <person name="Prieto C."/>
            <person name="Sola-Landa A."/>
            <person name="Solera E."/>
            <person name="Martinez-Castro M."/>
            <person name="Perez-Redondo R."/>
            <person name="Garcia-Estrada C."/>
            <person name="Aparicio J.F."/>
            <person name="Fernandez-Martinez L.T."/>
            <person name="Santos-Aberturas J."/>
            <person name="Salehi-Najafabadi Z."/>
            <person name="Rodriguez-Garcia A."/>
            <person name="Tauch A."/>
            <person name="Martin J.F."/>
        </authorList>
    </citation>
    <scope>NUCLEOTIDE SEQUENCE [LARGE SCALE GENOMIC DNA]</scope>
    <source>
        <strain evidence="4">DSM 42081 / NBRC 108919 / NRRL 18488 / 9993</strain>
    </source>
</reference>
<name>I2MT58_STRT9</name>
<gene>
    <name evidence="3" type="ORF">STSU_033245</name>
</gene>
<dbReference type="AlphaFoldDB" id="I2MT58"/>
<dbReference type="SUPFAM" id="SSF48264">
    <property type="entry name" value="Cytochrome P450"/>
    <property type="match status" value="1"/>
</dbReference>
<evidence type="ECO:0000313" key="4">
    <source>
        <dbReference type="Proteomes" id="UP000005940"/>
    </source>
</evidence>
<comment type="similarity">
    <text evidence="1">Belongs to the cytochrome P450 family.</text>
</comment>
<proteinExistence type="inferred from homology"/>
<keyword evidence="4" id="KW-1185">Reference proteome</keyword>
<evidence type="ECO:0000256" key="1">
    <source>
        <dbReference type="ARBA" id="ARBA00010617"/>
    </source>
</evidence>
<evidence type="ECO:0000313" key="3">
    <source>
        <dbReference type="EMBL" id="QKM71254.1"/>
    </source>
</evidence>
<dbReference type="GO" id="GO:0004497">
    <property type="term" value="F:monooxygenase activity"/>
    <property type="evidence" value="ECO:0007669"/>
    <property type="project" value="InterPro"/>
</dbReference>
<feature type="compositionally biased region" description="Low complexity" evidence="2">
    <location>
        <begin position="475"/>
        <end position="484"/>
    </location>
</feature>
<feature type="region of interest" description="Disordered" evidence="2">
    <location>
        <begin position="448"/>
        <end position="505"/>
    </location>
</feature>
<dbReference type="PRINTS" id="PR00359">
    <property type="entry name" value="BP450"/>
</dbReference>
<dbReference type="PROSITE" id="PS00086">
    <property type="entry name" value="CYTOCHROME_P450"/>
    <property type="match status" value="1"/>
</dbReference>